<dbReference type="GO" id="GO:0003677">
    <property type="term" value="F:DNA binding"/>
    <property type="evidence" value="ECO:0007669"/>
    <property type="project" value="InterPro"/>
</dbReference>
<dbReference type="Gene3D" id="3.40.50.1390">
    <property type="entry name" value="Resolvase, N-terminal catalytic domain"/>
    <property type="match status" value="1"/>
</dbReference>
<dbReference type="AlphaFoldDB" id="A0A3G2UZH4"/>
<sequence>MRTIIYARYSSDLQNSRSIADQIALCRDRAAQEGWQIIDTFTDEAISGAAGIGEDQRPGLNALLARVERGGVDQVIAESTSRIARHQGDGFAIRERLSYFGVRLFTLSQGEIDEIKGWVQGFLDSQARKDIAFNVKRGQRGTVRAGRSPAGLAYGYRKANRLDERGELVRGLRAIEEDQAEIVRRIFAEYANHRSARQIAGGLNEDGIPGPTGGTWRASTILGDRQRKNGMLQNRIYIGKIVHERTSKVADPRTRKERIRPNPEAEWVEADAPDLRIIDDVTWQTVQQLRNAYSTDRPELMRRPKRLLSGIGRCGVCGGGWIVIGRDQWACGKHRDGRACTNNRTVKTHVYEQKVLDGLRDDMLHPDAVSAYVREFHESRRQRSQEVAQQRAKLERRHREAAAKVERLIKAIADGGDEFVEIRAILTKARTDRDAIAQQMADLEAFPVITLHPGIAQEYRKQVADLTEALAGHGEAQAEAIPKLRALIGTVTVYPAEGRRGVEVEATGQIANMLALATGQQLHASMYVDGGAGSGDRTRITSLEG</sequence>
<dbReference type="Pfam" id="PF00239">
    <property type="entry name" value="Resolvase"/>
    <property type="match status" value="1"/>
</dbReference>
<evidence type="ECO:0000313" key="5">
    <source>
        <dbReference type="Proteomes" id="UP000280708"/>
    </source>
</evidence>
<feature type="domain" description="Resolvase/invertase-type recombinase catalytic" evidence="2">
    <location>
        <begin position="2"/>
        <end position="159"/>
    </location>
</feature>
<dbReference type="InterPro" id="IPR050639">
    <property type="entry name" value="SSR_resolvase"/>
</dbReference>
<organism evidence="4 5">
    <name type="scientific">Sphingobium yanoikuyae</name>
    <name type="common">Sphingomonas yanoikuyae</name>
    <dbReference type="NCBI Taxonomy" id="13690"/>
    <lineage>
        <taxon>Bacteria</taxon>
        <taxon>Pseudomonadati</taxon>
        <taxon>Pseudomonadota</taxon>
        <taxon>Alphaproteobacteria</taxon>
        <taxon>Sphingomonadales</taxon>
        <taxon>Sphingomonadaceae</taxon>
        <taxon>Sphingobium</taxon>
    </lineage>
</organism>
<dbReference type="InterPro" id="IPR025827">
    <property type="entry name" value="Zn_ribbon_recom_dom"/>
</dbReference>
<dbReference type="CDD" id="cd00338">
    <property type="entry name" value="Ser_Recombinase"/>
    <property type="match status" value="1"/>
</dbReference>
<feature type="domain" description="Recombinase" evidence="3">
    <location>
        <begin position="153"/>
        <end position="296"/>
    </location>
</feature>
<dbReference type="PROSITE" id="PS51736">
    <property type="entry name" value="RECOMBINASES_3"/>
    <property type="match status" value="1"/>
</dbReference>
<dbReference type="InterPro" id="IPR038109">
    <property type="entry name" value="DNA_bind_recomb_sf"/>
</dbReference>
<dbReference type="Pfam" id="PF07508">
    <property type="entry name" value="Recombinase"/>
    <property type="match status" value="1"/>
</dbReference>
<accession>A0A3G2UZH4</accession>
<feature type="coiled-coil region" evidence="1">
    <location>
        <begin position="384"/>
        <end position="411"/>
    </location>
</feature>
<protein>
    <submittedName>
        <fullName evidence="4">Recombinase family protein</fullName>
    </submittedName>
</protein>
<proteinExistence type="predicted"/>
<evidence type="ECO:0000259" key="2">
    <source>
        <dbReference type="PROSITE" id="PS51736"/>
    </source>
</evidence>
<dbReference type="PANTHER" id="PTHR30461">
    <property type="entry name" value="DNA-INVERTASE FROM LAMBDOID PROPHAGE"/>
    <property type="match status" value="1"/>
</dbReference>
<keyword evidence="1" id="KW-0175">Coiled coil</keyword>
<gene>
    <name evidence="4" type="ORF">EBF16_16495</name>
</gene>
<dbReference type="EMBL" id="CP033230">
    <property type="protein sequence ID" value="AYO80633.1"/>
    <property type="molecule type" value="Genomic_DNA"/>
</dbReference>
<evidence type="ECO:0000256" key="1">
    <source>
        <dbReference type="SAM" id="Coils"/>
    </source>
</evidence>
<dbReference type="Proteomes" id="UP000280708">
    <property type="component" value="Chromosome"/>
</dbReference>
<dbReference type="SMART" id="SM00857">
    <property type="entry name" value="Resolvase"/>
    <property type="match status" value="1"/>
</dbReference>
<name>A0A3G2UZH4_SPHYA</name>
<dbReference type="PANTHER" id="PTHR30461:SF23">
    <property type="entry name" value="DNA RECOMBINASE-RELATED"/>
    <property type="match status" value="1"/>
</dbReference>
<dbReference type="InterPro" id="IPR036162">
    <property type="entry name" value="Resolvase-like_N_sf"/>
</dbReference>
<dbReference type="GO" id="GO:0000150">
    <property type="term" value="F:DNA strand exchange activity"/>
    <property type="evidence" value="ECO:0007669"/>
    <property type="project" value="InterPro"/>
</dbReference>
<dbReference type="InterPro" id="IPR006119">
    <property type="entry name" value="Resolv_N"/>
</dbReference>
<dbReference type="Gene3D" id="3.90.1750.20">
    <property type="entry name" value="Putative Large Serine Recombinase, Chain B, Domain 2"/>
    <property type="match status" value="1"/>
</dbReference>
<dbReference type="InterPro" id="IPR011109">
    <property type="entry name" value="DNA_bind_recombinase_dom"/>
</dbReference>
<dbReference type="Pfam" id="PF13408">
    <property type="entry name" value="Zn_ribbon_recom"/>
    <property type="match status" value="1"/>
</dbReference>
<dbReference type="PROSITE" id="PS51737">
    <property type="entry name" value="RECOMBINASE_DNA_BIND"/>
    <property type="match status" value="1"/>
</dbReference>
<reference evidence="4 5" key="1">
    <citation type="submission" date="2018-10" db="EMBL/GenBank/DDBJ databases">
        <title>Characterization and genome analysis of a novel bacterium Sphingobium yanoikuyae SJTF8 capable of degrading PAHs.</title>
        <authorList>
            <person name="Yin C."/>
            <person name="Xiong W."/>
            <person name="Liang R."/>
        </authorList>
    </citation>
    <scope>NUCLEOTIDE SEQUENCE [LARGE SCALE GENOMIC DNA]</scope>
    <source>
        <strain evidence="4 5">SJTF8</strain>
    </source>
</reference>
<evidence type="ECO:0000313" key="4">
    <source>
        <dbReference type="EMBL" id="AYO80633.1"/>
    </source>
</evidence>
<evidence type="ECO:0000259" key="3">
    <source>
        <dbReference type="PROSITE" id="PS51737"/>
    </source>
</evidence>
<dbReference type="SUPFAM" id="SSF53041">
    <property type="entry name" value="Resolvase-like"/>
    <property type="match status" value="1"/>
</dbReference>